<evidence type="ECO:0000313" key="3">
    <source>
        <dbReference type="Proteomes" id="UP000201465"/>
    </source>
</evidence>
<keyword evidence="1" id="KW-1133">Transmembrane helix</keyword>
<keyword evidence="1" id="KW-0812">Transmembrane</keyword>
<organism evidence="2 3">
    <name type="scientific">Cedratvirus A11</name>
    <dbReference type="NCBI Taxonomy" id="1903266"/>
    <lineage>
        <taxon>Viruses</taxon>
        <taxon>Pithoviruses</taxon>
        <taxon>Orthocedratvirinae</taxon>
        <taxon>Alphacedratvirus</taxon>
        <taxon>Alphacedratvirus aljazairmassiliense</taxon>
    </lineage>
</organism>
<protein>
    <submittedName>
        <fullName evidence="2">Uncharacterized protein</fullName>
    </submittedName>
</protein>
<name>A0A1M7XVA7_9VIRU</name>
<dbReference type="GeneID" id="30523373"/>
<keyword evidence="1" id="KW-0472">Membrane</keyword>
<keyword evidence="3" id="KW-1185">Reference proteome</keyword>
<proteinExistence type="predicted"/>
<dbReference type="EMBL" id="LT671577">
    <property type="protein sequence ID" value="SHO33468.1"/>
    <property type="molecule type" value="Genomic_DNA"/>
</dbReference>
<dbReference type="RefSeq" id="YP_009329340.1">
    <property type="nucleotide sequence ID" value="NC_032108.1"/>
</dbReference>
<accession>A0A1M7XVA7</accession>
<dbReference type="KEGG" id="vg:30523373"/>
<sequence>MNLASTREKGQIRVELHPEQDRVKVILVQGEYRKVHEVADELFLLSGLKPEHRNIHATMECFVRETGFALDTQKPRREELKRFLVYLSQSEEEEMRELAIQLSVFLIDEWNMFVLVFVVFVILVLVYMAYSQQRV</sequence>
<feature type="transmembrane region" description="Helical" evidence="1">
    <location>
        <begin position="110"/>
        <end position="130"/>
    </location>
</feature>
<reference evidence="2 3" key="1">
    <citation type="submission" date="2016-11" db="EMBL/GenBank/DDBJ databases">
        <authorList>
            <consortium name="Urmite Genomes"/>
        </authorList>
    </citation>
    <scope>NUCLEOTIDE SEQUENCE [LARGE SCALE GENOMIC DNA]</scope>
    <source>
        <strain evidence="2 3">A11</strain>
    </source>
</reference>
<evidence type="ECO:0000256" key="1">
    <source>
        <dbReference type="SAM" id="Phobius"/>
    </source>
</evidence>
<evidence type="ECO:0000313" key="2">
    <source>
        <dbReference type="EMBL" id="SHO33468.1"/>
    </source>
</evidence>
<dbReference type="Proteomes" id="UP000201465">
    <property type="component" value="Segment"/>
</dbReference>
<gene>
    <name evidence="2" type="ORF">BQ3484_400</name>
</gene>